<dbReference type="InterPro" id="IPR036514">
    <property type="entry name" value="SGNH_hydro_sf"/>
</dbReference>
<keyword evidence="4" id="KW-1185">Reference proteome</keyword>
<keyword evidence="2" id="KW-0732">Signal</keyword>
<proteinExistence type="predicted"/>
<evidence type="ECO:0000313" key="3">
    <source>
        <dbReference type="EMBL" id="KAK4448512.1"/>
    </source>
</evidence>
<evidence type="ECO:0000256" key="1">
    <source>
        <dbReference type="SAM" id="MobiDB-lite"/>
    </source>
</evidence>
<name>A0AAV9GKS5_9PEZI</name>
<evidence type="ECO:0000256" key="2">
    <source>
        <dbReference type="SAM" id="SignalP"/>
    </source>
</evidence>
<gene>
    <name evidence="3" type="ORF">QBC34DRAFT_438941</name>
</gene>
<feature type="chain" id="PRO_5044012635" evidence="2">
    <location>
        <begin position="23"/>
        <end position="435"/>
    </location>
</feature>
<feature type="region of interest" description="Disordered" evidence="1">
    <location>
        <begin position="314"/>
        <end position="334"/>
    </location>
</feature>
<dbReference type="CDD" id="cd01823">
    <property type="entry name" value="SEST_like"/>
    <property type="match status" value="1"/>
</dbReference>
<reference evidence="3" key="2">
    <citation type="submission" date="2023-05" db="EMBL/GenBank/DDBJ databases">
        <authorList>
            <consortium name="Lawrence Berkeley National Laboratory"/>
            <person name="Steindorff A."/>
            <person name="Hensen N."/>
            <person name="Bonometti L."/>
            <person name="Westerberg I."/>
            <person name="Brannstrom I.O."/>
            <person name="Guillou S."/>
            <person name="Cros-Aarteil S."/>
            <person name="Calhoun S."/>
            <person name="Haridas S."/>
            <person name="Kuo A."/>
            <person name="Mondo S."/>
            <person name="Pangilinan J."/>
            <person name="Riley R."/>
            <person name="Labutti K."/>
            <person name="Andreopoulos B."/>
            <person name="Lipzen A."/>
            <person name="Chen C."/>
            <person name="Yanf M."/>
            <person name="Daum C."/>
            <person name="Ng V."/>
            <person name="Clum A."/>
            <person name="Ohm R."/>
            <person name="Martin F."/>
            <person name="Silar P."/>
            <person name="Natvig D."/>
            <person name="Lalanne C."/>
            <person name="Gautier V."/>
            <person name="Ament-Velasquez S.L."/>
            <person name="Kruys A."/>
            <person name="Hutchinson M.I."/>
            <person name="Powell A.J."/>
            <person name="Barry K."/>
            <person name="Miller A.N."/>
            <person name="Grigoriev I.V."/>
            <person name="Debuchy R."/>
            <person name="Gladieux P."/>
            <person name="Thoren M.H."/>
            <person name="Johannesson H."/>
        </authorList>
    </citation>
    <scope>NUCLEOTIDE SEQUENCE</scope>
    <source>
        <strain evidence="3">PSN243</strain>
    </source>
</reference>
<feature type="signal peptide" evidence="2">
    <location>
        <begin position="1"/>
        <end position="22"/>
    </location>
</feature>
<comment type="caution">
    <text evidence="3">The sequence shown here is derived from an EMBL/GenBank/DDBJ whole genome shotgun (WGS) entry which is preliminary data.</text>
</comment>
<sequence>MSARVSFVLLTLTLSLTLTAYAHPPQQVLGNSRHHAAPIIPGFVALGDSYSAGIGTPIPGPRENNCRQGTGAYPFLLARDLLLNTTASPEGNTTSPFQWLSCTGSLTTDLLSSPSSSSSTSQIDAFTTHPNPPTFATLSIGGNDLLFFDVLNACIFRFYSFYSGTCASALAASEAALASPDFDLRLLLVLREILDKVRWEKHPDFTITVTGYARFFNDATPDCDDVSLGVWWGGAGVVRGPKLSREVRRRMNELVVRVNEKIRATVEGVNGAFMGMERVLFVDYDEEFEGHRFCEEGVKEPDYGREETWFFLPGGGDSGEGRGAPEPPPKDGEGWLEKESELVEAETCLERAEKGGDWGERALCYMAVVKERFPEERLMWEDKEERLKGQEVRTMWRAPTYYGKTFHPRSKAHEAIRDKIYEVWRQHGIKLGPRE</sequence>
<dbReference type="AlphaFoldDB" id="A0AAV9GKS5"/>
<dbReference type="Gene3D" id="3.40.50.1110">
    <property type="entry name" value="SGNH hydrolase"/>
    <property type="match status" value="1"/>
</dbReference>
<accession>A0AAV9GKS5</accession>
<reference evidence="3" key="1">
    <citation type="journal article" date="2023" name="Mol. Phylogenet. Evol.">
        <title>Genome-scale phylogeny and comparative genomics of the fungal order Sordariales.</title>
        <authorList>
            <person name="Hensen N."/>
            <person name="Bonometti L."/>
            <person name="Westerberg I."/>
            <person name="Brannstrom I.O."/>
            <person name="Guillou S."/>
            <person name="Cros-Aarteil S."/>
            <person name="Calhoun S."/>
            <person name="Haridas S."/>
            <person name="Kuo A."/>
            <person name="Mondo S."/>
            <person name="Pangilinan J."/>
            <person name="Riley R."/>
            <person name="LaButti K."/>
            <person name="Andreopoulos B."/>
            <person name="Lipzen A."/>
            <person name="Chen C."/>
            <person name="Yan M."/>
            <person name="Daum C."/>
            <person name="Ng V."/>
            <person name="Clum A."/>
            <person name="Steindorff A."/>
            <person name="Ohm R.A."/>
            <person name="Martin F."/>
            <person name="Silar P."/>
            <person name="Natvig D.O."/>
            <person name="Lalanne C."/>
            <person name="Gautier V."/>
            <person name="Ament-Velasquez S.L."/>
            <person name="Kruys A."/>
            <person name="Hutchinson M.I."/>
            <person name="Powell A.J."/>
            <person name="Barry K."/>
            <person name="Miller A.N."/>
            <person name="Grigoriev I.V."/>
            <person name="Debuchy R."/>
            <person name="Gladieux P."/>
            <person name="Hiltunen Thoren M."/>
            <person name="Johannesson H."/>
        </authorList>
    </citation>
    <scope>NUCLEOTIDE SEQUENCE</scope>
    <source>
        <strain evidence="3">PSN243</strain>
    </source>
</reference>
<protein>
    <submittedName>
        <fullName evidence="3">Esterase</fullName>
    </submittedName>
</protein>
<evidence type="ECO:0000313" key="4">
    <source>
        <dbReference type="Proteomes" id="UP001321760"/>
    </source>
</evidence>
<dbReference type="PANTHER" id="PTHR37981">
    <property type="entry name" value="LIPASE 2"/>
    <property type="match status" value="1"/>
</dbReference>
<dbReference type="GO" id="GO:0006629">
    <property type="term" value="P:lipid metabolic process"/>
    <property type="evidence" value="ECO:0007669"/>
    <property type="project" value="TreeGrafter"/>
</dbReference>
<dbReference type="SUPFAM" id="SSF52266">
    <property type="entry name" value="SGNH hydrolase"/>
    <property type="match status" value="1"/>
</dbReference>
<dbReference type="PANTHER" id="PTHR37981:SF1">
    <property type="entry name" value="SGNH HYDROLASE-TYPE ESTERASE DOMAIN-CONTAINING PROTEIN"/>
    <property type="match status" value="1"/>
</dbReference>
<dbReference type="Proteomes" id="UP001321760">
    <property type="component" value="Unassembled WGS sequence"/>
</dbReference>
<dbReference type="InterPro" id="IPR037460">
    <property type="entry name" value="SEST-like"/>
</dbReference>
<dbReference type="EMBL" id="MU865942">
    <property type="protein sequence ID" value="KAK4448512.1"/>
    <property type="molecule type" value="Genomic_DNA"/>
</dbReference>
<dbReference type="GO" id="GO:0016788">
    <property type="term" value="F:hydrolase activity, acting on ester bonds"/>
    <property type="evidence" value="ECO:0007669"/>
    <property type="project" value="InterPro"/>
</dbReference>
<organism evidence="3 4">
    <name type="scientific">Podospora aff. communis PSN243</name>
    <dbReference type="NCBI Taxonomy" id="3040156"/>
    <lineage>
        <taxon>Eukaryota</taxon>
        <taxon>Fungi</taxon>
        <taxon>Dikarya</taxon>
        <taxon>Ascomycota</taxon>
        <taxon>Pezizomycotina</taxon>
        <taxon>Sordariomycetes</taxon>
        <taxon>Sordariomycetidae</taxon>
        <taxon>Sordariales</taxon>
        <taxon>Podosporaceae</taxon>
        <taxon>Podospora</taxon>
    </lineage>
</organism>